<proteinExistence type="predicted"/>
<reference evidence="1" key="1">
    <citation type="submission" date="2019-05" db="EMBL/GenBank/DDBJ databases">
        <authorList>
            <person name="Zhang S."/>
            <person name="Liu J."/>
        </authorList>
    </citation>
    <scope>NUCLEOTIDE SEQUENCE [LARGE SCALE GENOMIC DNA]</scope>
</reference>
<organism evidence="1 2">
    <name type="scientific">Bos mutus grunniens</name>
    <name type="common">Wild yak</name>
    <name type="synonym">Bos grunniens</name>
    <dbReference type="NCBI Taxonomy" id="30521"/>
    <lineage>
        <taxon>Eukaryota</taxon>
        <taxon>Metazoa</taxon>
        <taxon>Chordata</taxon>
        <taxon>Craniata</taxon>
        <taxon>Vertebrata</taxon>
        <taxon>Euteleostomi</taxon>
        <taxon>Mammalia</taxon>
        <taxon>Eutheria</taxon>
        <taxon>Laurasiatheria</taxon>
        <taxon>Artiodactyla</taxon>
        <taxon>Ruminantia</taxon>
        <taxon>Pecora</taxon>
        <taxon>Bovidae</taxon>
        <taxon>Bovinae</taxon>
        <taxon>Bos</taxon>
    </lineage>
</organism>
<sequence length="97" mass="10815">MHRAGKRARRDEGHERVEFVQLASEEADVVNLGQGFPDFSPPEFAVEAFQHAVSGDFMLNQYTKAFVSLPAPLGPQDMGLCRGPREEGQLFLESRPI</sequence>
<evidence type="ECO:0008006" key="3">
    <source>
        <dbReference type="Google" id="ProtNLM"/>
    </source>
</evidence>
<evidence type="ECO:0000313" key="1">
    <source>
        <dbReference type="Ensembl" id="ENSBGRP00000025354.1"/>
    </source>
</evidence>
<dbReference type="Gene3D" id="3.40.640.10">
    <property type="entry name" value="Type I PLP-dependent aspartate aminotransferase-like (Major domain)"/>
    <property type="match status" value="1"/>
</dbReference>
<dbReference type="Gene3D" id="3.90.1150.10">
    <property type="entry name" value="Aspartate Aminotransferase, domain 1"/>
    <property type="match status" value="1"/>
</dbReference>
<dbReference type="InterPro" id="IPR015424">
    <property type="entry name" value="PyrdxlP-dep_Trfase"/>
</dbReference>
<dbReference type="Ensembl" id="ENSBGRT00000029262.1">
    <property type="protein sequence ID" value="ENSBGRP00000025354.1"/>
    <property type="gene ID" value="ENSBGRG00000015915.1"/>
</dbReference>
<dbReference type="InterPro" id="IPR015421">
    <property type="entry name" value="PyrdxlP-dep_Trfase_major"/>
</dbReference>
<dbReference type="InterPro" id="IPR015422">
    <property type="entry name" value="PyrdxlP-dep_Trfase_small"/>
</dbReference>
<evidence type="ECO:0000313" key="2">
    <source>
        <dbReference type="Proteomes" id="UP000694520"/>
    </source>
</evidence>
<dbReference type="GeneTree" id="ENSGT00960000192839"/>
<dbReference type="Proteomes" id="UP000694520">
    <property type="component" value="Chromosome 9"/>
</dbReference>
<reference evidence="1" key="3">
    <citation type="submission" date="2025-09" db="UniProtKB">
        <authorList>
            <consortium name="Ensembl"/>
        </authorList>
    </citation>
    <scope>IDENTIFICATION</scope>
</reference>
<protein>
    <recommendedName>
        <fullName evidence="3">Kynurenine--oxoglutarate transaminase 1</fullName>
    </recommendedName>
</protein>
<accession>A0A8B9XU21</accession>
<keyword evidence="2" id="KW-1185">Reference proteome</keyword>
<name>A0A8B9XU21_BOSMU</name>
<dbReference type="AlphaFoldDB" id="A0A8B9XU21"/>
<dbReference type="SUPFAM" id="SSF53383">
    <property type="entry name" value="PLP-dependent transferases"/>
    <property type="match status" value="1"/>
</dbReference>
<reference evidence="1" key="2">
    <citation type="submission" date="2025-08" db="UniProtKB">
        <authorList>
            <consortium name="Ensembl"/>
        </authorList>
    </citation>
    <scope>IDENTIFICATION</scope>
</reference>